<dbReference type="GO" id="GO:0071897">
    <property type="term" value="P:DNA biosynthetic process"/>
    <property type="evidence" value="ECO:0007669"/>
    <property type="project" value="UniProtKB-ARBA"/>
</dbReference>
<gene>
    <name evidence="2" type="ORF">DERF_002695</name>
</gene>
<dbReference type="PROSITE" id="PS50878">
    <property type="entry name" value="RT_POL"/>
    <property type="match status" value="2"/>
</dbReference>
<dbReference type="Pfam" id="PF14529">
    <property type="entry name" value="Exo_endo_phos_2"/>
    <property type="match status" value="2"/>
</dbReference>
<dbReference type="SUPFAM" id="SSF56219">
    <property type="entry name" value="DNase I-like"/>
    <property type="match status" value="2"/>
</dbReference>
<dbReference type="SUPFAM" id="SSF56672">
    <property type="entry name" value="DNA/RNA polymerases"/>
    <property type="match status" value="2"/>
</dbReference>
<dbReference type="EMBL" id="ASGP02000001">
    <property type="protein sequence ID" value="KAH9528781.1"/>
    <property type="molecule type" value="Genomic_DNA"/>
</dbReference>
<keyword evidence="3" id="KW-1185">Reference proteome</keyword>
<organism evidence="2 3">
    <name type="scientific">Dermatophagoides farinae</name>
    <name type="common">American house dust mite</name>
    <dbReference type="NCBI Taxonomy" id="6954"/>
    <lineage>
        <taxon>Eukaryota</taxon>
        <taxon>Metazoa</taxon>
        <taxon>Ecdysozoa</taxon>
        <taxon>Arthropoda</taxon>
        <taxon>Chelicerata</taxon>
        <taxon>Arachnida</taxon>
        <taxon>Acari</taxon>
        <taxon>Acariformes</taxon>
        <taxon>Sarcoptiformes</taxon>
        <taxon>Astigmata</taxon>
        <taxon>Psoroptidia</taxon>
        <taxon>Analgoidea</taxon>
        <taxon>Pyroglyphidae</taxon>
        <taxon>Dermatophagoidinae</taxon>
        <taxon>Dermatophagoides</taxon>
    </lineage>
</organism>
<feature type="domain" description="Reverse transcriptase" evidence="1">
    <location>
        <begin position="1521"/>
        <end position="1793"/>
    </location>
</feature>
<dbReference type="GO" id="GO:0003824">
    <property type="term" value="F:catalytic activity"/>
    <property type="evidence" value="ECO:0007669"/>
    <property type="project" value="InterPro"/>
</dbReference>
<dbReference type="InterPro" id="IPR000477">
    <property type="entry name" value="RT_dom"/>
</dbReference>
<dbReference type="Proteomes" id="UP000790347">
    <property type="component" value="Unassembled WGS sequence"/>
</dbReference>
<accession>A0A922IC37</accession>
<dbReference type="Gene3D" id="3.60.10.10">
    <property type="entry name" value="Endonuclease/exonuclease/phosphatase"/>
    <property type="match status" value="2"/>
</dbReference>
<dbReference type="InterPro" id="IPR036691">
    <property type="entry name" value="Endo/exonu/phosph_ase_sf"/>
</dbReference>
<sequence>MILSEFSTNDFIVCQIGDLIISSVYANPNYDISDTLHCIDHLMTSFHQANILIAGDFNSSNRFWYSNFNDMRGDLLLATIIQNNLVVINNCATPTFNTFRRNRHLTSHIDLTMTSSSLSTNVHNWNVIESLEISDHRIITYDVNFSVPTTPEVTTTIKWNTNNINWEQWSTFINDSFNNNNITCDYINEINSKFDLDYCVSLITNTIQQACEKTMRRYNNRRTKRNPWHNDRHTRELLQTQKSLYRRFRRCYNENQRNILIEQYQSTRKQYREHLQKLKDDHLEKRFKSENDIDNYYNVCNFLKHHDTMPARTLANQPDPTSTVKMLLDYLFPDDNSDDDTQQQMYIRDQVNNWVNIHHNDDMPFHPVTCHELINAINKFNNNTSPGFDGLAPIICKQFVANFPDIAVAIYNQCLQLKHVPYLWKISVIRILPKPLKDDYTVPNSYRPIGLISVLSRTLERIIERRLRGYLVANKLISEHQYGFMAGKSTDHATYEIHNTLEQSMRQNGNTALISLDIRGAFDHAWHPALIKRLVLLKVPMYLIFLLRDYLDDRHILTTFGGITAAKKTNRGTVQGSVLGPLLWNIIIDQFLRINFGKYVHTQAFADDITMIVSCDSKNYFNIIINDVMKSAYHWGQNMKLTFSESKTKLMYLSKRVRAPTYPVVTMNNLTIEPVDEVKILGITYDRKLDYRPHIYKTLDKAARVFKKIMFIVKKVYGLTPRTAHLLLNCVFLPTITYGCHVWKRITQFQYMKRELRRTLKPMIQLIAKSYSTASFVALSAITNTPPLELHIEYVANVTLARITGKYRHDDNEIILDKCCVNINEFLQLPNVIIREPSVTTSRQVFTKSIRRSNGIGSAFLVIFDGQLIYSATHRFPTFCSILQADLYIIYMAINWIIENNYHSSAITIISNNIGAIMHIIKKNNKKKSEIAKSIIESTSENIIICWRKIDKSDRFQRQSRKKAATTANNHYHQLSYQHGPMKFVKRQEKIIMLNNWSSYYENDSAGTTIKTLCPHLNNARIFAKYASFWLSQSLTGHGQFGQFLYRFGFSNDQSCQCGYELQSVYHLRNDCPLTYRLRHDYIVALSTCITIDEKIKMEVILYEQIAMLADRLHNSIHQNINLILKPFIVASLYAEPGGDTTSNWTTIASIAAHHGQHNLIITGDFNSDHQIWFSRGTSNRGADLLATFLQSGLSVINNCDTPTFDTIRGKRRLISHTDLTVASASASVLINNWCVNDQVNFSDHRVITFNADINGQWSQPPRHTTVRWNTNNADWDGWADSLKYSLDWHHIDETFFDDINDAERLDFAIASLTTIIKTVSDQSFRKYNVYRRRRLPWHDDDELKQLANRQKQLYRRIRRHRRDHIPDHLTSEYHRLRTAYRGRLDTLKEEFLRQQMGDDTNQYEKVCRLLKHQISIPAQTLAGCDDPEVTVKKLLDDLFPDDFIDDDTTRQTEIRLSNENWLDERRGECLDFPDVTTRELFNIVTKIKNDKSPGFDNISPEICKKLLAFFPEMMTAIMNACIRTGHVPYLWKISTVRIIPKPGKTNYGQTSSFRPIGLLPILGKILESIMAGRIRRSLATNCPMSTNQYGFTSGKSTIHALDQLMCRIDHQQRDGNHVIMASIDIKGAFNHAWNPGIIDRLVAKKCPDYIVRIMANYMDDRRVVTTYGGTTLAKTTNRGTVQGSVMGPLLWNLIIDEFLHKDFGANIHVQAFADDIAAVIAHRDLNQLGILASKFMRMATDWCNSVKLHMSAEKSVIMYMSRKLRLPVLPTIMVDNRRIDYVEQTKILGVTIDRKRDFRPHLHLVIEKTTRIYRQILAMVHRNLGMRPHILKMIYRSVVVPTITYAAAIWKHAIVFKYMWNHLRQFVRPWAQLISGSYRTASFISTTAIADIAPLELEIMYEASVSLARIHGNYKFGDDFIDIDIPDCADNMVDLPPNIVADQLFACTYHHFMTKIVRMRHSIGGCFAVYNGTYHIVTKYYRFPPYCSNLQADLFVILEAVNFAKEKFSSAAVITIINNNIGAIKHILKNDRKETINLARKIMMAMTNNNMTIHWQKVNPTDQIWHDVLERKRLLANWNKIYIEDKYGSNIKQLHPNVDDVRKFAPFVNKWLTMSLTGHGQFGKYLEKIGRRDDANCQCGLSEQSVHHLKFDCPLMNEPRYRFDMARRNCISPIELIKLEVPAIYDVLLFLRGAQHANTHAQVLRAGTALIMRICAVFLL</sequence>
<evidence type="ECO:0000313" key="3">
    <source>
        <dbReference type="Proteomes" id="UP000790347"/>
    </source>
</evidence>
<proteinExistence type="predicted"/>
<evidence type="ECO:0000259" key="1">
    <source>
        <dbReference type="PROSITE" id="PS50878"/>
    </source>
</evidence>
<reference evidence="2" key="1">
    <citation type="submission" date="2013-05" db="EMBL/GenBank/DDBJ databases">
        <authorList>
            <person name="Yim A.K.Y."/>
            <person name="Chan T.F."/>
            <person name="Ji K.M."/>
            <person name="Liu X.Y."/>
            <person name="Zhou J.W."/>
            <person name="Li R.Q."/>
            <person name="Yang K.Y."/>
            <person name="Li J."/>
            <person name="Li M."/>
            <person name="Law P.T.W."/>
            <person name="Wu Y.L."/>
            <person name="Cai Z.L."/>
            <person name="Qin H."/>
            <person name="Bao Y."/>
            <person name="Leung R.K.K."/>
            <person name="Ng P.K.S."/>
            <person name="Zou J."/>
            <person name="Zhong X.J."/>
            <person name="Ran P.X."/>
            <person name="Zhong N.S."/>
            <person name="Liu Z.G."/>
            <person name="Tsui S.K.W."/>
        </authorList>
    </citation>
    <scope>NUCLEOTIDE SEQUENCE</scope>
    <source>
        <strain evidence="2">Derf</strain>
        <tissue evidence="2">Whole organism</tissue>
    </source>
</reference>
<evidence type="ECO:0000313" key="2">
    <source>
        <dbReference type="EMBL" id="KAH9528781.1"/>
    </source>
</evidence>
<comment type="caution">
    <text evidence="2">The sequence shown here is derived from an EMBL/GenBank/DDBJ whole genome shotgun (WGS) entry which is preliminary data.</text>
</comment>
<feature type="domain" description="Reverse transcriptase" evidence="1">
    <location>
        <begin position="413"/>
        <end position="685"/>
    </location>
</feature>
<protein>
    <recommendedName>
        <fullName evidence="1">Reverse transcriptase domain-containing protein</fullName>
    </recommendedName>
</protein>
<reference evidence="2" key="2">
    <citation type="journal article" date="2022" name="Res Sq">
        <title>Comparative Genomics Reveals Insights into the Divergent Evolution of Astigmatic Mites and Household Pest Adaptations.</title>
        <authorList>
            <person name="Xiong Q."/>
            <person name="Wan A.T.-Y."/>
            <person name="Liu X.-Y."/>
            <person name="Fung C.S.-H."/>
            <person name="Xiao X."/>
            <person name="Malainual N."/>
            <person name="Hou J."/>
            <person name="Wang L."/>
            <person name="Wang M."/>
            <person name="Yang K."/>
            <person name="Cui Y."/>
            <person name="Leung E."/>
            <person name="Nong W."/>
            <person name="Shin S.-K."/>
            <person name="Au S."/>
            <person name="Jeong K.Y."/>
            <person name="Chew F.T."/>
            <person name="Hui J."/>
            <person name="Leung T.F."/>
            <person name="Tungtrongchitr A."/>
            <person name="Zhong N."/>
            <person name="Liu Z."/>
            <person name="Tsui S."/>
        </authorList>
    </citation>
    <scope>NUCLEOTIDE SEQUENCE</scope>
    <source>
        <strain evidence="2">Derf</strain>
        <tissue evidence="2">Whole organism</tissue>
    </source>
</reference>
<dbReference type="CDD" id="cd01650">
    <property type="entry name" value="RT_nLTR_like"/>
    <property type="match status" value="2"/>
</dbReference>
<dbReference type="PANTHER" id="PTHR19446">
    <property type="entry name" value="REVERSE TRANSCRIPTASES"/>
    <property type="match status" value="1"/>
</dbReference>
<name>A0A922IC37_DERFA</name>
<dbReference type="Pfam" id="PF00078">
    <property type="entry name" value="RVT_1"/>
    <property type="match status" value="2"/>
</dbReference>
<dbReference type="InterPro" id="IPR043502">
    <property type="entry name" value="DNA/RNA_pol_sf"/>
</dbReference>
<dbReference type="InterPro" id="IPR005135">
    <property type="entry name" value="Endo/exonuclease/phosphatase"/>
</dbReference>